<evidence type="ECO:0000313" key="5">
    <source>
        <dbReference type="Proteomes" id="UP000273252"/>
    </source>
</evidence>
<name>A0A3A6QHB2_9VIBR</name>
<evidence type="ECO:0000313" key="4">
    <source>
        <dbReference type="EMBL" id="RJX68895.1"/>
    </source>
</evidence>
<dbReference type="RefSeq" id="WP_120033127.1">
    <property type="nucleotide sequence ID" value="NZ_QVMU01000017.1"/>
</dbReference>
<dbReference type="InterPro" id="IPR011250">
    <property type="entry name" value="OMP/PagP_B-barrel"/>
</dbReference>
<dbReference type="SUPFAM" id="SSF56925">
    <property type="entry name" value="OMPA-like"/>
    <property type="match status" value="1"/>
</dbReference>
<evidence type="ECO:0000256" key="2">
    <source>
        <dbReference type="SAM" id="SignalP"/>
    </source>
</evidence>
<gene>
    <name evidence="4" type="ORF">DZ860_15740</name>
</gene>
<keyword evidence="5" id="KW-1185">Reference proteome</keyword>
<feature type="signal peptide" evidence="2">
    <location>
        <begin position="1"/>
        <end position="21"/>
    </location>
</feature>
<organism evidence="4 5">
    <name type="scientific">Vibrio sinensis</name>
    <dbReference type="NCBI Taxonomy" id="2302434"/>
    <lineage>
        <taxon>Bacteria</taxon>
        <taxon>Pseudomonadati</taxon>
        <taxon>Pseudomonadota</taxon>
        <taxon>Gammaproteobacteria</taxon>
        <taxon>Vibrionales</taxon>
        <taxon>Vibrionaceae</taxon>
        <taxon>Vibrio</taxon>
    </lineage>
</organism>
<dbReference type="OrthoDB" id="5875799at2"/>
<evidence type="ECO:0000259" key="3">
    <source>
        <dbReference type="Pfam" id="PF13505"/>
    </source>
</evidence>
<dbReference type="Pfam" id="PF13505">
    <property type="entry name" value="OMP_b-brl"/>
    <property type="match status" value="1"/>
</dbReference>
<keyword evidence="1 2" id="KW-0732">Signal</keyword>
<sequence>MKNVVGLIAGSLILFSTSAIAKPDDFVTKTGDKFYIGADITAANSVDITIHGASADETADLGFNLLAGYEFNTHPLVKTSVEAEYRNFGEADSTGVLKVDGNALFVNAKAKLFVQYDFGNLYLAPMVGVGQISIDGSTSNTSFSETELAYQAGVELGTRLRQGVDLHLGYRATFTTVNYGGSDIDVDLSGAYIGARYFF</sequence>
<proteinExistence type="predicted"/>
<comment type="caution">
    <text evidence="4">The sequence shown here is derived from an EMBL/GenBank/DDBJ whole genome shotgun (WGS) entry which is preliminary data.</text>
</comment>
<reference evidence="4 5" key="1">
    <citation type="submission" date="2018-08" db="EMBL/GenBank/DDBJ databases">
        <title>Vibrio isolated from the Eastern China Marginal Seas.</title>
        <authorList>
            <person name="Li Y."/>
        </authorList>
    </citation>
    <scope>NUCLEOTIDE SEQUENCE [LARGE SCALE GENOMIC DNA]</scope>
    <source>
        <strain evidence="4 5">BEI233</strain>
    </source>
</reference>
<dbReference type="Gene3D" id="2.40.160.20">
    <property type="match status" value="1"/>
</dbReference>
<evidence type="ECO:0000256" key="1">
    <source>
        <dbReference type="ARBA" id="ARBA00022729"/>
    </source>
</evidence>
<protein>
    <submittedName>
        <fullName evidence="4">Porin family protein</fullName>
    </submittedName>
</protein>
<feature type="chain" id="PRO_5017261878" evidence="2">
    <location>
        <begin position="22"/>
        <end position="199"/>
    </location>
</feature>
<dbReference type="Proteomes" id="UP000273252">
    <property type="component" value="Unassembled WGS sequence"/>
</dbReference>
<feature type="domain" description="Outer membrane protein beta-barrel" evidence="3">
    <location>
        <begin position="10"/>
        <end position="197"/>
    </location>
</feature>
<accession>A0A3A6QHB2</accession>
<dbReference type="EMBL" id="QVMU01000017">
    <property type="protein sequence ID" value="RJX68895.1"/>
    <property type="molecule type" value="Genomic_DNA"/>
</dbReference>
<dbReference type="InterPro" id="IPR027385">
    <property type="entry name" value="Beta-barrel_OMP"/>
</dbReference>
<dbReference type="AlphaFoldDB" id="A0A3A6QHB2"/>